<keyword evidence="3" id="KW-1185">Reference proteome</keyword>
<proteinExistence type="predicted"/>
<dbReference type="InterPro" id="IPR014710">
    <property type="entry name" value="RmlC-like_jellyroll"/>
</dbReference>
<dbReference type="Proteomes" id="UP000225277">
    <property type="component" value="Unassembled WGS sequence"/>
</dbReference>
<protein>
    <submittedName>
        <fullName evidence="2">Related to phospholipase</fullName>
    </submittedName>
</protein>
<name>A0A2D3VGG7_9PEZI</name>
<dbReference type="InterPro" id="IPR041667">
    <property type="entry name" value="Cupin_8"/>
</dbReference>
<dbReference type="Pfam" id="PF13621">
    <property type="entry name" value="Cupin_8"/>
    <property type="match status" value="1"/>
</dbReference>
<dbReference type="OrthoDB" id="415358at2759"/>
<dbReference type="STRING" id="112498.A0A2D3VGG7"/>
<accession>A0A2D3VGG7</accession>
<dbReference type="EMBL" id="FJUY01000008">
    <property type="protein sequence ID" value="CZT19783.1"/>
    <property type="molecule type" value="Genomic_DNA"/>
</dbReference>
<organism evidence="2 3">
    <name type="scientific">Ramularia collo-cygni</name>
    <dbReference type="NCBI Taxonomy" id="112498"/>
    <lineage>
        <taxon>Eukaryota</taxon>
        <taxon>Fungi</taxon>
        <taxon>Dikarya</taxon>
        <taxon>Ascomycota</taxon>
        <taxon>Pezizomycotina</taxon>
        <taxon>Dothideomycetes</taxon>
        <taxon>Dothideomycetidae</taxon>
        <taxon>Mycosphaerellales</taxon>
        <taxon>Mycosphaerellaceae</taxon>
        <taxon>Ramularia</taxon>
    </lineage>
</organism>
<dbReference type="PANTHER" id="PTHR12461:SF99">
    <property type="entry name" value="BIFUNCTIONAL PEPTIDASE AND (3S)-LYSYL HYDROXYLASE JMJD7"/>
    <property type="match status" value="1"/>
</dbReference>
<dbReference type="PROSITE" id="PS51184">
    <property type="entry name" value="JMJC"/>
    <property type="match status" value="1"/>
</dbReference>
<dbReference type="RefSeq" id="XP_023626673.1">
    <property type="nucleotide sequence ID" value="XM_023770905.1"/>
</dbReference>
<gene>
    <name evidence="2" type="ORF">RCC_05638</name>
</gene>
<dbReference type="SUPFAM" id="SSF51197">
    <property type="entry name" value="Clavaminate synthase-like"/>
    <property type="match status" value="1"/>
</dbReference>
<dbReference type="PANTHER" id="PTHR12461">
    <property type="entry name" value="HYPOXIA-INDUCIBLE FACTOR 1 ALPHA INHIBITOR-RELATED"/>
    <property type="match status" value="1"/>
</dbReference>
<dbReference type="Gene3D" id="2.60.120.10">
    <property type="entry name" value="Jelly Rolls"/>
    <property type="match status" value="1"/>
</dbReference>
<sequence length="335" mass="37677">MLNNDPIITLIESFHELNPNLVEELPAEPNALEFMRRVGQNQPFVVRQAAKQWGAVAKWNASYLRRVLHGKKVRVATTPNGNADAVVASADGTLMFAEPHETEEDFGAFLDYVQQDPGHSSSRNVKYAQPQNDSLRTEYSALFGDVPPDIAFASEGLDQEPDAVNFWLGNDRSTTSLHKDNYENIYVQIRGQKIFTLLAPVEMPCVNETKLPFGRYRPSGGDEQALEAYLNAEGEPMPVPIWDPEQPEERTTAYSSHARPLRVTVNEGDMLYLPAMWYHKVSQGNGAEGFSCSVNYWYDMNFGGSFWSSNAFLRDVMNTKAQEVPYPRLELSSDD</sequence>
<dbReference type="InterPro" id="IPR003347">
    <property type="entry name" value="JmjC_dom"/>
</dbReference>
<evidence type="ECO:0000259" key="1">
    <source>
        <dbReference type="PROSITE" id="PS51184"/>
    </source>
</evidence>
<dbReference type="GeneID" id="35600792"/>
<dbReference type="AlphaFoldDB" id="A0A2D3VGG7"/>
<evidence type="ECO:0000313" key="3">
    <source>
        <dbReference type="Proteomes" id="UP000225277"/>
    </source>
</evidence>
<evidence type="ECO:0000313" key="2">
    <source>
        <dbReference type="EMBL" id="CZT19783.1"/>
    </source>
</evidence>
<reference evidence="2 3" key="1">
    <citation type="submission" date="2016-03" db="EMBL/GenBank/DDBJ databases">
        <authorList>
            <person name="Ploux O."/>
        </authorList>
    </citation>
    <scope>NUCLEOTIDE SEQUENCE [LARGE SCALE GENOMIC DNA]</scope>
    <source>
        <strain evidence="2 3">URUG2</strain>
    </source>
</reference>
<feature type="domain" description="JmjC" evidence="1">
    <location>
        <begin position="126"/>
        <end position="313"/>
    </location>
</feature>
<dbReference type="SMART" id="SM00558">
    <property type="entry name" value="JmjC"/>
    <property type="match status" value="1"/>
</dbReference>